<dbReference type="HOGENOM" id="CLU_2721690_0_0_1"/>
<name>A0A0C2X9I5_AMAMK</name>
<evidence type="ECO:0000313" key="2">
    <source>
        <dbReference type="Proteomes" id="UP000054549"/>
    </source>
</evidence>
<proteinExistence type="predicted"/>
<sequence length="72" mass="8073">MIITAGSTITIEPGVKYYGLLWPTMEPAHPPNRQSQNVTSCQPCRIDCPPDYKLFKRIIIVAKELDGTKLDV</sequence>
<dbReference type="Proteomes" id="UP000054549">
    <property type="component" value="Unassembled WGS sequence"/>
</dbReference>
<accession>A0A0C2X9I5</accession>
<protein>
    <submittedName>
        <fullName evidence="1">Uncharacterized protein</fullName>
    </submittedName>
</protein>
<reference evidence="1 2" key="1">
    <citation type="submission" date="2014-04" db="EMBL/GenBank/DDBJ databases">
        <title>Evolutionary Origins and Diversification of the Mycorrhizal Mutualists.</title>
        <authorList>
            <consortium name="DOE Joint Genome Institute"/>
            <consortium name="Mycorrhizal Genomics Consortium"/>
            <person name="Kohler A."/>
            <person name="Kuo A."/>
            <person name="Nagy L.G."/>
            <person name="Floudas D."/>
            <person name="Copeland A."/>
            <person name="Barry K.W."/>
            <person name="Cichocki N."/>
            <person name="Veneault-Fourrey C."/>
            <person name="LaButti K."/>
            <person name="Lindquist E.A."/>
            <person name="Lipzen A."/>
            <person name="Lundell T."/>
            <person name="Morin E."/>
            <person name="Murat C."/>
            <person name="Riley R."/>
            <person name="Ohm R."/>
            <person name="Sun H."/>
            <person name="Tunlid A."/>
            <person name="Henrissat B."/>
            <person name="Grigoriev I.V."/>
            <person name="Hibbett D.S."/>
            <person name="Martin F."/>
        </authorList>
    </citation>
    <scope>NUCLEOTIDE SEQUENCE [LARGE SCALE GENOMIC DNA]</scope>
    <source>
        <strain evidence="1 2">Koide BX008</strain>
    </source>
</reference>
<dbReference type="AlphaFoldDB" id="A0A0C2X9I5"/>
<dbReference type="InParanoid" id="A0A0C2X9I5"/>
<keyword evidence="2" id="KW-1185">Reference proteome</keyword>
<organism evidence="1 2">
    <name type="scientific">Amanita muscaria (strain Koide BX008)</name>
    <dbReference type="NCBI Taxonomy" id="946122"/>
    <lineage>
        <taxon>Eukaryota</taxon>
        <taxon>Fungi</taxon>
        <taxon>Dikarya</taxon>
        <taxon>Basidiomycota</taxon>
        <taxon>Agaricomycotina</taxon>
        <taxon>Agaricomycetes</taxon>
        <taxon>Agaricomycetidae</taxon>
        <taxon>Agaricales</taxon>
        <taxon>Pluteineae</taxon>
        <taxon>Amanitaceae</taxon>
        <taxon>Amanita</taxon>
    </lineage>
</organism>
<evidence type="ECO:0000313" key="1">
    <source>
        <dbReference type="EMBL" id="KIL65458.1"/>
    </source>
</evidence>
<gene>
    <name evidence="1" type="ORF">M378DRAFT_529047</name>
</gene>
<dbReference type="EMBL" id="KN818242">
    <property type="protein sequence ID" value="KIL65458.1"/>
    <property type="molecule type" value="Genomic_DNA"/>
</dbReference>